<dbReference type="EMBL" id="NKFA01000054">
    <property type="protein sequence ID" value="OXI29586.1"/>
    <property type="molecule type" value="Genomic_DNA"/>
</dbReference>
<comment type="similarity">
    <text evidence="2">Belongs to the histone-like protein H-NS family.</text>
</comment>
<evidence type="ECO:0000256" key="4">
    <source>
        <dbReference type="ARBA" id="ARBA00023125"/>
    </source>
</evidence>
<sequence>MTTTENIHAQIKELERKLEELRNAADAQRAQEKIGAISQINELIATYDVTAQELIFPKAAKGRKASSVKLAKGTTSIPKYRDPATGATWTGRGKPPAWIKDAANRDGFLIQS</sequence>
<reference evidence="8" key="1">
    <citation type="submission" date="2017-06" db="EMBL/GenBank/DDBJ databases">
        <authorList>
            <person name="LiPuma J."/>
            <person name="Spilker T."/>
        </authorList>
    </citation>
    <scope>NUCLEOTIDE SEQUENCE [LARGE SCALE GENOMIC DNA]</scope>
    <source>
        <strain evidence="8">AU17325</strain>
    </source>
</reference>
<organism evidence="7 8">
    <name type="scientific">Burkholderia aenigmatica</name>
    <dbReference type="NCBI Taxonomy" id="2015348"/>
    <lineage>
        <taxon>Bacteria</taxon>
        <taxon>Pseudomonadati</taxon>
        <taxon>Pseudomonadota</taxon>
        <taxon>Betaproteobacteria</taxon>
        <taxon>Burkholderiales</taxon>
        <taxon>Burkholderiaceae</taxon>
        <taxon>Burkholderia</taxon>
        <taxon>Burkholderia cepacia complex</taxon>
    </lineage>
</organism>
<keyword evidence="5" id="KW-0175">Coiled coil</keyword>
<dbReference type="AlphaFoldDB" id="A0A228HH76"/>
<dbReference type="SUPFAM" id="SSF81273">
    <property type="entry name" value="H-NS histone-like proteins"/>
    <property type="match status" value="1"/>
</dbReference>
<keyword evidence="4" id="KW-0238">DNA-binding</keyword>
<gene>
    <name evidence="7" type="ORF">CFB84_43660</name>
</gene>
<dbReference type="PANTHER" id="PTHR38097">
    <property type="match status" value="1"/>
</dbReference>
<proteinExistence type="inferred from homology"/>
<dbReference type="PANTHER" id="PTHR38097:SF2">
    <property type="entry name" value="DNA-BINDING PROTEIN STPA"/>
    <property type="match status" value="1"/>
</dbReference>
<reference evidence="7 8" key="2">
    <citation type="submission" date="2017-08" db="EMBL/GenBank/DDBJ databases">
        <title>WGS of novel Burkholderia cepaca complex species.</title>
        <authorList>
            <person name="Lipuma J."/>
            <person name="Spilker T."/>
        </authorList>
    </citation>
    <scope>NUCLEOTIDE SEQUENCE [LARGE SCALE GENOMIC DNA]</scope>
    <source>
        <strain evidence="7 8">AU17325</strain>
    </source>
</reference>
<comment type="caution">
    <text evidence="7">The sequence shown here is derived from an EMBL/GenBank/DDBJ whole genome shotgun (WGS) entry which is preliminary data.</text>
</comment>
<protein>
    <recommendedName>
        <fullName evidence="6">DNA-binding protein H-NS-like C-terminal domain-containing protein</fullName>
    </recommendedName>
</protein>
<dbReference type="InterPro" id="IPR027444">
    <property type="entry name" value="H-NS_C_dom"/>
</dbReference>
<evidence type="ECO:0000256" key="3">
    <source>
        <dbReference type="ARBA" id="ARBA00022490"/>
    </source>
</evidence>
<evidence type="ECO:0000256" key="2">
    <source>
        <dbReference type="ARBA" id="ARBA00010610"/>
    </source>
</evidence>
<dbReference type="Pfam" id="PF00816">
    <property type="entry name" value="Histone_HNS"/>
    <property type="match status" value="1"/>
</dbReference>
<name>A0A228HH76_9BURK</name>
<feature type="domain" description="DNA-binding protein H-NS-like C-terminal" evidence="6">
    <location>
        <begin position="70"/>
        <end position="110"/>
    </location>
</feature>
<dbReference type="OrthoDB" id="5297879at2"/>
<accession>A0A228HH76</accession>
<feature type="coiled-coil region" evidence="5">
    <location>
        <begin position="4"/>
        <end position="31"/>
    </location>
</feature>
<dbReference type="RefSeq" id="WP_089454824.1">
    <property type="nucleotide sequence ID" value="NZ_NKFA01000054.1"/>
</dbReference>
<evidence type="ECO:0000256" key="1">
    <source>
        <dbReference type="ARBA" id="ARBA00004453"/>
    </source>
</evidence>
<dbReference type="GO" id="GO:0009295">
    <property type="term" value="C:nucleoid"/>
    <property type="evidence" value="ECO:0007669"/>
    <property type="project" value="UniProtKB-SubCell"/>
</dbReference>
<dbReference type="SMART" id="SM00528">
    <property type="entry name" value="HNS"/>
    <property type="match status" value="1"/>
</dbReference>
<dbReference type="Proteomes" id="UP000214600">
    <property type="component" value="Unassembled WGS sequence"/>
</dbReference>
<dbReference type="GO" id="GO:0003677">
    <property type="term" value="F:DNA binding"/>
    <property type="evidence" value="ECO:0007669"/>
    <property type="project" value="UniProtKB-KW"/>
</dbReference>
<evidence type="ECO:0000313" key="8">
    <source>
        <dbReference type="Proteomes" id="UP000214600"/>
    </source>
</evidence>
<comment type="subcellular location">
    <subcellularLocation>
        <location evidence="1">Cytoplasm</location>
        <location evidence="1">Nucleoid</location>
    </subcellularLocation>
</comment>
<dbReference type="Gene3D" id="4.10.430.30">
    <property type="match status" value="1"/>
</dbReference>
<evidence type="ECO:0000259" key="6">
    <source>
        <dbReference type="SMART" id="SM00528"/>
    </source>
</evidence>
<evidence type="ECO:0000256" key="5">
    <source>
        <dbReference type="SAM" id="Coils"/>
    </source>
</evidence>
<keyword evidence="3" id="KW-0963">Cytoplasm</keyword>
<evidence type="ECO:0000313" key="7">
    <source>
        <dbReference type="EMBL" id="OXI29586.1"/>
    </source>
</evidence>